<feature type="domain" description="SPOR" evidence="2">
    <location>
        <begin position="123"/>
        <end position="203"/>
    </location>
</feature>
<dbReference type="SUPFAM" id="SSF110997">
    <property type="entry name" value="Sporulation related repeat"/>
    <property type="match status" value="1"/>
</dbReference>
<keyword evidence="1" id="KW-1133">Transmembrane helix</keyword>
<dbReference type="GO" id="GO:0042834">
    <property type="term" value="F:peptidoglycan binding"/>
    <property type="evidence" value="ECO:0007669"/>
    <property type="project" value="InterPro"/>
</dbReference>
<evidence type="ECO:0000313" key="3">
    <source>
        <dbReference type="EMBL" id="QEN07128.1"/>
    </source>
</evidence>
<dbReference type="Proteomes" id="UP000324209">
    <property type="component" value="Chromosome"/>
</dbReference>
<evidence type="ECO:0000256" key="1">
    <source>
        <dbReference type="SAM" id="Phobius"/>
    </source>
</evidence>
<evidence type="ECO:0000313" key="4">
    <source>
        <dbReference type="Proteomes" id="UP000324209"/>
    </source>
</evidence>
<name>A0A5C1QIJ5_9SPIO</name>
<sequence>MDSIKSQSRDDNNLKTLWVLLSALGLLIIVGTAGFFFFSPDRTGEELKPVLASTTLVTQEEVEEFDPIEWSRESDEYPGMEESAEDLIDVEILTEEVLPEVEEPAVVVETPVVPKVKAPVYKEVSQLVYWIQVGSYSSMTKAETVSTFLKEKGLSSTVQTKNVDGSARYRVRIGAFNTKEEAEKFSIQVRELKGYEESYVIQSVIVKKVVVNS</sequence>
<dbReference type="Pfam" id="PF05036">
    <property type="entry name" value="SPOR"/>
    <property type="match status" value="1"/>
</dbReference>
<protein>
    <submittedName>
        <fullName evidence="3">SPOR domain-containing protein</fullName>
    </submittedName>
</protein>
<dbReference type="KEGG" id="ock:EXM22_03670"/>
<keyword evidence="1" id="KW-0812">Transmembrane</keyword>
<reference evidence="3 4" key="1">
    <citation type="submission" date="2019-02" db="EMBL/GenBank/DDBJ databases">
        <title>Complete Genome Sequence and Methylome Analysis of free living Spirochaetas.</title>
        <authorList>
            <person name="Fomenkov A."/>
            <person name="Dubinina G."/>
            <person name="Leshcheva N."/>
            <person name="Mikheeva N."/>
            <person name="Grabovich M."/>
            <person name="Vincze T."/>
            <person name="Roberts R.J."/>
        </authorList>
    </citation>
    <scope>NUCLEOTIDE SEQUENCE [LARGE SCALE GENOMIC DNA]</scope>
    <source>
        <strain evidence="3 4">K2</strain>
    </source>
</reference>
<dbReference type="Gene3D" id="3.30.70.1070">
    <property type="entry name" value="Sporulation related repeat"/>
    <property type="match status" value="1"/>
</dbReference>
<dbReference type="InterPro" id="IPR036680">
    <property type="entry name" value="SPOR-like_sf"/>
</dbReference>
<dbReference type="InterPro" id="IPR007730">
    <property type="entry name" value="SPOR-like_dom"/>
</dbReference>
<evidence type="ECO:0000259" key="2">
    <source>
        <dbReference type="PROSITE" id="PS51724"/>
    </source>
</evidence>
<keyword evidence="1" id="KW-0472">Membrane</keyword>
<proteinExistence type="predicted"/>
<dbReference type="OrthoDB" id="360945at2"/>
<keyword evidence="4" id="KW-1185">Reference proteome</keyword>
<dbReference type="PROSITE" id="PS51724">
    <property type="entry name" value="SPOR"/>
    <property type="match status" value="1"/>
</dbReference>
<accession>A0A5C1QIJ5</accession>
<feature type="transmembrane region" description="Helical" evidence="1">
    <location>
        <begin position="17"/>
        <end position="38"/>
    </location>
</feature>
<dbReference type="RefSeq" id="WP_149485210.1">
    <property type="nucleotide sequence ID" value="NZ_CP036150.1"/>
</dbReference>
<dbReference type="EMBL" id="CP036150">
    <property type="protein sequence ID" value="QEN07128.1"/>
    <property type="molecule type" value="Genomic_DNA"/>
</dbReference>
<organism evidence="3 4">
    <name type="scientific">Oceanispirochaeta crateris</name>
    <dbReference type="NCBI Taxonomy" id="2518645"/>
    <lineage>
        <taxon>Bacteria</taxon>
        <taxon>Pseudomonadati</taxon>
        <taxon>Spirochaetota</taxon>
        <taxon>Spirochaetia</taxon>
        <taxon>Spirochaetales</taxon>
        <taxon>Spirochaetaceae</taxon>
        <taxon>Oceanispirochaeta</taxon>
    </lineage>
</organism>
<dbReference type="AlphaFoldDB" id="A0A5C1QIJ5"/>
<gene>
    <name evidence="3" type="ORF">EXM22_03670</name>
</gene>